<evidence type="ECO:0000256" key="3">
    <source>
        <dbReference type="ARBA" id="ARBA00023295"/>
    </source>
</evidence>
<evidence type="ECO:0000256" key="2">
    <source>
        <dbReference type="ARBA" id="ARBA00022801"/>
    </source>
</evidence>
<accession>A0ABQ3V7F8</accession>
<evidence type="ECO:0000313" key="6">
    <source>
        <dbReference type="Proteomes" id="UP000654345"/>
    </source>
</evidence>
<feature type="domain" description="Mannosylglycerate hydrolase MGH1-like glycoside hydrolase" evidence="4">
    <location>
        <begin position="58"/>
        <end position="452"/>
    </location>
</feature>
<keyword evidence="2" id="KW-0378">Hydrolase</keyword>
<dbReference type="InterPro" id="IPR012341">
    <property type="entry name" value="6hp_glycosidase-like_sf"/>
</dbReference>
<keyword evidence="6" id="KW-1185">Reference proteome</keyword>
<protein>
    <recommendedName>
        <fullName evidence="4">Mannosylglycerate hydrolase MGH1-like glycoside hydrolase domain-containing protein</fullName>
    </recommendedName>
</protein>
<dbReference type="Gene3D" id="1.50.10.10">
    <property type="match status" value="1"/>
</dbReference>
<gene>
    <name evidence="5" type="ORF">KSB_93330</name>
</gene>
<dbReference type="EMBL" id="BNJG01000007">
    <property type="protein sequence ID" value="GHO60858.1"/>
    <property type="molecule type" value="Genomic_DNA"/>
</dbReference>
<evidence type="ECO:0000256" key="1">
    <source>
        <dbReference type="ARBA" id="ARBA00010833"/>
    </source>
</evidence>
<dbReference type="PANTHER" id="PTHR10412:SF11">
    <property type="entry name" value="MANNOSYL-OLIGOSACCHARIDE GLUCOSIDASE"/>
    <property type="match status" value="1"/>
</dbReference>
<dbReference type="InterPro" id="IPR008928">
    <property type="entry name" value="6-hairpin_glycosidase_sf"/>
</dbReference>
<name>A0ABQ3V7F8_9CHLR</name>
<evidence type="ECO:0000259" key="4">
    <source>
        <dbReference type="Pfam" id="PF22422"/>
    </source>
</evidence>
<comment type="similarity">
    <text evidence="1">Belongs to the glycosyl hydrolase 63 family.</text>
</comment>
<sequence length="483" mass="55489">MSDHYKTPKPSNSGFPQSREQKLLEMLKVADHALKHNLYVTTLNEKTYKRTVPSKEFYVHQWNWDSAAVAMGLVHLNPERAYDELRALVSGQWNNGLIAHITYNPGETRYYPQAGKWHTEQFRRGEIVTSGITQPPLLSIAVDYVYKHSPDGAAGDFLDEVLPAVMKYHDYLKRYRDPEDGGLLTIVHPWESGTDNSPRWDSSYTHINLNDVPQAVREDVDANRTDDKLGKASHRPTQEDYYRFMGLVALFAKLGWDYEKIVTQSPFAIKDILFSSLWARANEALADTLTRVGRTDEAAKYHKWAQQTQEALAHTWDEEHQQYCDIDVAQGRREPIIEPTNAMFLPLLAGAVTDEQLPKVLTRLSDPEQFWPAYPVPSIALNSPKFELTRYWRGPTWPITNLLIIEGLMRYAPQSAQARQMGEELVDRTLDMIAKNGFYEYYDPTKGEARPGREDNARQFGFATFSWPAAIFIQLAEQYRKAR</sequence>
<dbReference type="RefSeq" id="WP_201376890.1">
    <property type="nucleotide sequence ID" value="NZ_BNJG01000007.1"/>
</dbReference>
<dbReference type="InterPro" id="IPR004888">
    <property type="entry name" value="Glycoside_hydrolase_63"/>
</dbReference>
<proteinExistence type="inferred from homology"/>
<organism evidence="5 6">
    <name type="scientific">Ktedonobacter robiniae</name>
    <dbReference type="NCBI Taxonomy" id="2778365"/>
    <lineage>
        <taxon>Bacteria</taxon>
        <taxon>Bacillati</taxon>
        <taxon>Chloroflexota</taxon>
        <taxon>Ktedonobacteria</taxon>
        <taxon>Ktedonobacterales</taxon>
        <taxon>Ktedonobacteraceae</taxon>
        <taxon>Ktedonobacter</taxon>
    </lineage>
</organism>
<dbReference type="InterPro" id="IPR054491">
    <property type="entry name" value="MGH1-like_GH"/>
</dbReference>
<dbReference type="Pfam" id="PF22422">
    <property type="entry name" value="MGH1-like_GH"/>
    <property type="match status" value="1"/>
</dbReference>
<reference evidence="5 6" key="1">
    <citation type="journal article" date="2021" name="Int. J. Syst. Evol. Microbiol.">
        <title>Reticulibacter mediterranei gen. nov., sp. nov., within the new family Reticulibacteraceae fam. nov., and Ktedonospora formicarum gen. nov., sp. nov., Ktedonobacter robiniae sp. nov., Dictyobacter formicarum sp. nov. and Dictyobacter arantiisoli sp. nov., belonging to the class Ktedonobacteria.</title>
        <authorList>
            <person name="Yabe S."/>
            <person name="Zheng Y."/>
            <person name="Wang C.M."/>
            <person name="Sakai Y."/>
            <person name="Abe K."/>
            <person name="Yokota A."/>
            <person name="Donadio S."/>
            <person name="Cavaletti L."/>
            <person name="Monciardini P."/>
        </authorList>
    </citation>
    <scope>NUCLEOTIDE SEQUENCE [LARGE SCALE GENOMIC DNA]</scope>
    <source>
        <strain evidence="5 6">SOSP1-30</strain>
    </source>
</reference>
<evidence type="ECO:0000313" key="5">
    <source>
        <dbReference type="EMBL" id="GHO60858.1"/>
    </source>
</evidence>
<dbReference type="PANTHER" id="PTHR10412">
    <property type="entry name" value="MANNOSYL-OLIGOSACCHARIDE GLUCOSIDASE"/>
    <property type="match status" value="1"/>
</dbReference>
<keyword evidence="3" id="KW-0326">Glycosidase</keyword>
<dbReference type="SUPFAM" id="SSF48208">
    <property type="entry name" value="Six-hairpin glycosidases"/>
    <property type="match status" value="1"/>
</dbReference>
<dbReference type="Proteomes" id="UP000654345">
    <property type="component" value="Unassembled WGS sequence"/>
</dbReference>
<comment type="caution">
    <text evidence="5">The sequence shown here is derived from an EMBL/GenBank/DDBJ whole genome shotgun (WGS) entry which is preliminary data.</text>
</comment>